<dbReference type="Gene3D" id="1.10.340.70">
    <property type="match status" value="1"/>
</dbReference>
<dbReference type="InterPro" id="IPR041588">
    <property type="entry name" value="Integrase_H2C2"/>
</dbReference>
<proteinExistence type="predicted"/>
<organism evidence="3">
    <name type="scientific">Schistocephalus solidus</name>
    <name type="common">Tapeworm</name>
    <dbReference type="NCBI Taxonomy" id="70667"/>
    <lineage>
        <taxon>Eukaryota</taxon>
        <taxon>Metazoa</taxon>
        <taxon>Spiralia</taxon>
        <taxon>Lophotrochozoa</taxon>
        <taxon>Platyhelminthes</taxon>
        <taxon>Cestoda</taxon>
        <taxon>Eucestoda</taxon>
        <taxon>Diphyllobothriidea</taxon>
        <taxon>Diphyllobothriidae</taxon>
        <taxon>Schistocephalus</taxon>
    </lineage>
</organism>
<dbReference type="AlphaFoldDB" id="A0A0X3PK55"/>
<feature type="region of interest" description="Disordered" evidence="1">
    <location>
        <begin position="90"/>
        <end position="117"/>
    </location>
</feature>
<name>A0A0X3PK55_SCHSO</name>
<dbReference type="EMBL" id="GEEE01010992">
    <property type="protein sequence ID" value="JAP52233.1"/>
    <property type="molecule type" value="Transcribed_RNA"/>
</dbReference>
<reference evidence="3" key="1">
    <citation type="submission" date="2016-01" db="EMBL/GenBank/DDBJ databases">
        <title>Reference transcriptome for the parasite Schistocephalus solidus: insights into the molecular evolution of parasitism.</title>
        <authorList>
            <person name="Hebert F.O."/>
            <person name="Grambauer S."/>
            <person name="Barber I."/>
            <person name="Landry C.R."/>
            <person name="Aubin-Horth N."/>
        </authorList>
    </citation>
    <scope>NUCLEOTIDE SEQUENCE</scope>
</reference>
<protein>
    <submittedName>
        <fullName evidence="3">Retrovirus-related Pol polyprotein from transposon 412</fullName>
    </submittedName>
</protein>
<accession>A0A0X3PK55</accession>
<feature type="domain" description="Integrase zinc-binding" evidence="2">
    <location>
        <begin position="39"/>
        <end position="77"/>
    </location>
</feature>
<gene>
    <name evidence="3" type="primary">POL4</name>
    <name evidence="3" type="ORF">TR165736</name>
</gene>
<evidence type="ECO:0000256" key="1">
    <source>
        <dbReference type="SAM" id="MobiDB-lite"/>
    </source>
</evidence>
<evidence type="ECO:0000259" key="2">
    <source>
        <dbReference type="Pfam" id="PF17921"/>
    </source>
</evidence>
<dbReference type="Pfam" id="PF17921">
    <property type="entry name" value="Integrase_H2C2"/>
    <property type="match status" value="1"/>
</dbReference>
<evidence type="ECO:0000313" key="3">
    <source>
        <dbReference type="EMBL" id="JAP52233.1"/>
    </source>
</evidence>
<sequence length="117" mass="13732">MKGSSLRAQLLLHQWPYLSLQNEIMFRHYPSFHYLRPVVPGCSIETVLTDLHNQLGHCGQQRTEQAIRYRFWLTQLRLSTHFFTNRFQHAPPLNRPPHPSTHRNNPLPPVFPVNASV</sequence>